<evidence type="ECO:0000313" key="2">
    <source>
        <dbReference type="Proteomes" id="UP000805085"/>
    </source>
</evidence>
<sequence length="171" mass="19479">MKLKNIIFTFVFSIFVAQLSGSQTFEIPDNVKLEVAEDYVKHEQRILECINWLENTPMSEEADKRLMANAYLMKWATGTPTVTISMQSFQVDLTTKNPELLIVFIGGWIKYAIENPDDKDNVEAGNISGINSIIKVYSDNKGDGLKKDKRIEKLIKMDASELNEWVADQLK</sequence>
<evidence type="ECO:0000313" key="1">
    <source>
        <dbReference type="EMBL" id="NRD22952.1"/>
    </source>
</evidence>
<dbReference type="EMBL" id="JABRWQ010000003">
    <property type="protein sequence ID" value="NRD22952.1"/>
    <property type="molecule type" value="Genomic_DNA"/>
</dbReference>
<reference evidence="1 2" key="1">
    <citation type="journal article" date="2015" name="Int. J. Syst. Evol. Microbiol.">
        <title>Winogradskyella litoriviva sp. nov., isolated from coastal seawater.</title>
        <authorList>
            <person name="Nedashkovskaya O.I."/>
            <person name="Kukhlevskiy A.D."/>
            <person name="Zhukova N.V."/>
            <person name="Kim S.J."/>
            <person name="Rhee S.K."/>
            <person name="Mikhailov V.V."/>
        </authorList>
    </citation>
    <scope>NUCLEOTIDE SEQUENCE [LARGE SCALE GENOMIC DNA]</scope>
    <source>
        <strain evidence="1 2">KMM6491</strain>
    </source>
</reference>
<comment type="caution">
    <text evidence="1">The sequence shown here is derived from an EMBL/GenBank/DDBJ whole genome shotgun (WGS) entry which is preliminary data.</text>
</comment>
<dbReference type="Proteomes" id="UP000805085">
    <property type="component" value="Unassembled WGS sequence"/>
</dbReference>
<accession>A0ABX2E3X3</accession>
<organism evidence="1 2">
    <name type="scientific">Winogradskyella litoriviva</name>
    <dbReference type="NCBI Taxonomy" id="1220182"/>
    <lineage>
        <taxon>Bacteria</taxon>
        <taxon>Pseudomonadati</taxon>
        <taxon>Bacteroidota</taxon>
        <taxon>Flavobacteriia</taxon>
        <taxon>Flavobacteriales</taxon>
        <taxon>Flavobacteriaceae</taxon>
        <taxon>Winogradskyella</taxon>
    </lineage>
</organism>
<gene>
    <name evidence="1" type="ORF">HNV10_06850</name>
</gene>
<keyword evidence="2" id="KW-1185">Reference proteome</keyword>
<proteinExistence type="predicted"/>
<dbReference type="RefSeq" id="WP_173300598.1">
    <property type="nucleotide sequence ID" value="NZ_JABRWQ010000003.1"/>
</dbReference>
<name>A0ABX2E3X3_9FLAO</name>
<protein>
    <submittedName>
        <fullName evidence="1">Uncharacterized protein</fullName>
    </submittedName>
</protein>